<evidence type="ECO:0000259" key="3">
    <source>
        <dbReference type="PROSITE" id="PS50076"/>
    </source>
</evidence>
<keyword evidence="1" id="KW-0143">Chaperone</keyword>
<name>A0ABS0B7V2_9GAMM</name>
<dbReference type="Proteomes" id="UP001429984">
    <property type="component" value="Unassembled WGS sequence"/>
</dbReference>
<dbReference type="InterPro" id="IPR036869">
    <property type="entry name" value="J_dom_sf"/>
</dbReference>
<gene>
    <name evidence="4" type="ORF">IU514_06745</name>
</gene>
<proteinExistence type="predicted"/>
<evidence type="ECO:0000313" key="4">
    <source>
        <dbReference type="EMBL" id="MBF6023721.1"/>
    </source>
</evidence>
<dbReference type="RefSeq" id="WP_194930309.1">
    <property type="nucleotide sequence ID" value="NZ_JADLZT010000003.1"/>
</dbReference>
<evidence type="ECO:0000256" key="1">
    <source>
        <dbReference type="ARBA" id="ARBA00023186"/>
    </source>
</evidence>
<dbReference type="CDD" id="cd06257">
    <property type="entry name" value="DnaJ"/>
    <property type="match status" value="1"/>
</dbReference>
<sequence>MTGTELAVIIGCGVLGYWLVAVMWPSLRAGRASSPPPVPGQQAVMWHEELGIAPDAARETIEAAFRAKVAEYHPDRIAHLPIEAREQARMRVLQLELAYDAALRDLEWLRPRGREL</sequence>
<keyword evidence="5" id="KW-1185">Reference proteome</keyword>
<dbReference type="PROSITE" id="PS50076">
    <property type="entry name" value="DNAJ_2"/>
    <property type="match status" value="1"/>
</dbReference>
<keyword evidence="2" id="KW-0812">Transmembrane</keyword>
<dbReference type="InterPro" id="IPR001623">
    <property type="entry name" value="DnaJ_domain"/>
</dbReference>
<evidence type="ECO:0000256" key="2">
    <source>
        <dbReference type="SAM" id="Phobius"/>
    </source>
</evidence>
<protein>
    <submittedName>
        <fullName evidence="4">J domain-containing protein</fullName>
    </submittedName>
</protein>
<accession>A0ABS0B7V2</accession>
<feature type="domain" description="J" evidence="3">
    <location>
        <begin position="45"/>
        <end position="116"/>
    </location>
</feature>
<keyword evidence="2" id="KW-1133">Transmembrane helix</keyword>
<dbReference type="SUPFAM" id="SSF46565">
    <property type="entry name" value="Chaperone J-domain"/>
    <property type="match status" value="1"/>
</dbReference>
<evidence type="ECO:0000313" key="5">
    <source>
        <dbReference type="Proteomes" id="UP001429984"/>
    </source>
</evidence>
<organism evidence="4 5">
    <name type="scientific">Lysobacter niastensis</name>
    <dbReference type="NCBI Taxonomy" id="380629"/>
    <lineage>
        <taxon>Bacteria</taxon>
        <taxon>Pseudomonadati</taxon>
        <taxon>Pseudomonadota</taxon>
        <taxon>Gammaproteobacteria</taxon>
        <taxon>Lysobacterales</taxon>
        <taxon>Lysobacteraceae</taxon>
        <taxon>Lysobacter</taxon>
    </lineage>
</organism>
<dbReference type="EMBL" id="JADLZT010000003">
    <property type="protein sequence ID" value="MBF6023721.1"/>
    <property type="molecule type" value="Genomic_DNA"/>
</dbReference>
<dbReference type="Pfam" id="PF00226">
    <property type="entry name" value="DnaJ"/>
    <property type="match status" value="1"/>
</dbReference>
<keyword evidence="2" id="KW-0472">Membrane</keyword>
<feature type="transmembrane region" description="Helical" evidence="2">
    <location>
        <begin position="6"/>
        <end position="24"/>
    </location>
</feature>
<dbReference type="Gene3D" id="1.10.287.110">
    <property type="entry name" value="DnaJ domain"/>
    <property type="match status" value="1"/>
</dbReference>
<reference evidence="4 5" key="1">
    <citation type="submission" date="2020-11" db="EMBL/GenBank/DDBJ databases">
        <title>Draft Genome Sequence and Secondary Metabolite Biosynthetic Potential of the Lysobacter niastensis Type strain DSM 18481.</title>
        <authorList>
            <person name="Turrini P."/>
            <person name="Artuso I."/>
            <person name="Tescari M."/>
            <person name="Lugli G.A."/>
            <person name="Frangipani E."/>
            <person name="Ventura M."/>
            <person name="Visca P."/>
        </authorList>
    </citation>
    <scope>NUCLEOTIDE SEQUENCE [LARGE SCALE GENOMIC DNA]</scope>
    <source>
        <strain evidence="4 5">DSM 18481</strain>
    </source>
</reference>
<comment type="caution">
    <text evidence="4">The sequence shown here is derived from an EMBL/GenBank/DDBJ whole genome shotgun (WGS) entry which is preliminary data.</text>
</comment>